<proteinExistence type="predicted"/>
<gene>
    <name evidence="1" type="ORF">HUJ06_027950</name>
</gene>
<dbReference type="AlphaFoldDB" id="A0A822Y2J9"/>
<reference evidence="1 2" key="1">
    <citation type="journal article" date="2020" name="Mol. Biol. Evol.">
        <title>Distinct Expression and Methylation Patterns for Genes with Different Fates following a Single Whole-Genome Duplication in Flowering Plants.</title>
        <authorList>
            <person name="Shi T."/>
            <person name="Rahmani R.S."/>
            <person name="Gugger P.F."/>
            <person name="Wang M."/>
            <person name="Li H."/>
            <person name="Zhang Y."/>
            <person name="Li Z."/>
            <person name="Wang Q."/>
            <person name="Van de Peer Y."/>
            <person name="Marchal K."/>
            <person name="Chen J."/>
        </authorList>
    </citation>
    <scope>NUCLEOTIDE SEQUENCE [LARGE SCALE GENOMIC DNA]</scope>
    <source>
        <tissue evidence="1">Leaf</tissue>
    </source>
</reference>
<keyword evidence="2" id="KW-1185">Reference proteome</keyword>
<comment type="caution">
    <text evidence="1">The sequence shown here is derived from an EMBL/GenBank/DDBJ whole genome shotgun (WGS) entry which is preliminary data.</text>
</comment>
<evidence type="ECO:0000313" key="2">
    <source>
        <dbReference type="Proteomes" id="UP000607653"/>
    </source>
</evidence>
<evidence type="ECO:0000313" key="1">
    <source>
        <dbReference type="EMBL" id="DAD26482.1"/>
    </source>
</evidence>
<sequence length="108" mass="11879">MVKEISFIRDIIGQLQQANKESKCLHKPEALKSLHTRTNVDIVTVLKRGVPGGRGDREDYIKWGRNGRGGAIEEGGAGAREGKVLETVLEIQDRHGAVKEIEGKYGTL</sequence>
<dbReference type="Proteomes" id="UP000607653">
    <property type="component" value="Unassembled WGS sequence"/>
</dbReference>
<dbReference type="EMBL" id="DUZY01000002">
    <property type="protein sequence ID" value="DAD26482.1"/>
    <property type="molecule type" value="Genomic_DNA"/>
</dbReference>
<accession>A0A822Y2J9</accession>
<name>A0A822Y2J9_NELNU</name>
<protein>
    <submittedName>
        <fullName evidence="1">Uncharacterized protein</fullName>
    </submittedName>
</protein>
<organism evidence="1 2">
    <name type="scientific">Nelumbo nucifera</name>
    <name type="common">Sacred lotus</name>
    <dbReference type="NCBI Taxonomy" id="4432"/>
    <lineage>
        <taxon>Eukaryota</taxon>
        <taxon>Viridiplantae</taxon>
        <taxon>Streptophyta</taxon>
        <taxon>Embryophyta</taxon>
        <taxon>Tracheophyta</taxon>
        <taxon>Spermatophyta</taxon>
        <taxon>Magnoliopsida</taxon>
        <taxon>Proteales</taxon>
        <taxon>Nelumbonaceae</taxon>
        <taxon>Nelumbo</taxon>
    </lineage>
</organism>